<evidence type="ECO:0000256" key="9">
    <source>
        <dbReference type="SAM" id="Coils"/>
    </source>
</evidence>
<evidence type="ECO:0000259" key="12">
    <source>
        <dbReference type="Pfam" id="PF11626"/>
    </source>
</evidence>
<keyword evidence="15" id="KW-1185">Reference proteome</keyword>
<dbReference type="InterPro" id="IPR001357">
    <property type="entry name" value="BRCT_dom"/>
</dbReference>
<dbReference type="Proteomes" id="UP000277580">
    <property type="component" value="Unassembled WGS sequence"/>
</dbReference>
<feature type="compositionally biased region" description="Basic and acidic residues" evidence="10">
    <location>
        <begin position="401"/>
        <end position="410"/>
    </location>
</feature>
<evidence type="ECO:0000256" key="4">
    <source>
        <dbReference type="ARBA" id="ARBA00023015"/>
    </source>
</evidence>
<feature type="region of interest" description="Disordered" evidence="10">
    <location>
        <begin position="311"/>
        <end position="497"/>
    </location>
</feature>
<evidence type="ECO:0000313" key="14">
    <source>
        <dbReference type="EMBL" id="RPB13530.1"/>
    </source>
</evidence>
<comment type="function">
    <text evidence="8">Involved in the regulation of telomere length, clustering and has a specific role in telomere position effect (TPE).</text>
</comment>
<feature type="region of interest" description="Disordered" evidence="10">
    <location>
        <begin position="265"/>
        <end position="299"/>
    </location>
</feature>
<feature type="coiled-coil region" evidence="9">
    <location>
        <begin position="164"/>
        <end position="198"/>
    </location>
</feature>
<evidence type="ECO:0000313" key="15">
    <source>
        <dbReference type="Proteomes" id="UP000277580"/>
    </source>
</evidence>
<dbReference type="GO" id="GO:0070187">
    <property type="term" value="C:shelterin complex"/>
    <property type="evidence" value="ECO:0007669"/>
    <property type="project" value="TreeGrafter"/>
</dbReference>
<evidence type="ECO:0000256" key="3">
    <source>
        <dbReference type="ARBA" id="ARBA00022895"/>
    </source>
</evidence>
<dbReference type="InterPro" id="IPR036420">
    <property type="entry name" value="BRCT_dom_sf"/>
</dbReference>
<feature type="domain" description="TRF2-interacting telomeric protein/Rap1 C-terminal" evidence="12">
    <location>
        <begin position="580"/>
        <end position="659"/>
    </location>
</feature>
<name>A0A3N4KSN2_9PEZI</name>
<accession>A0A3N4KSN2</accession>
<evidence type="ECO:0000256" key="7">
    <source>
        <dbReference type="ARBA" id="ARBA00023242"/>
    </source>
</evidence>
<dbReference type="GO" id="GO:0031848">
    <property type="term" value="P:protection from non-homologous end joining at telomere"/>
    <property type="evidence" value="ECO:0007669"/>
    <property type="project" value="TreeGrafter"/>
</dbReference>
<evidence type="ECO:0000256" key="2">
    <source>
        <dbReference type="ARBA" id="ARBA00022454"/>
    </source>
</evidence>
<dbReference type="AlphaFoldDB" id="A0A3N4KSN2"/>
<keyword evidence="4" id="KW-0805">Transcription regulation</keyword>
<dbReference type="Gene3D" id="1.10.10.2170">
    <property type="match status" value="1"/>
</dbReference>
<dbReference type="EMBL" id="ML119122">
    <property type="protein sequence ID" value="RPB13530.1"/>
    <property type="molecule type" value="Genomic_DNA"/>
</dbReference>
<feature type="domain" description="TERF2-interacting telomeric protein 1 Myb" evidence="11">
    <location>
        <begin position="113"/>
        <end position="165"/>
    </location>
</feature>
<feature type="region of interest" description="Disordered" evidence="10">
    <location>
        <begin position="517"/>
        <end position="568"/>
    </location>
</feature>
<evidence type="ECO:0000256" key="1">
    <source>
        <dbReference type="ARBA" id="ARBA00010467"/>
    </source>
</evidence>
<protein>
    <recommendedName>
        <fullName evidence="8">DNA-binding protein RAP1</fullName>
    </recommendedName>
</protein>
<feature type="compositionally biased region" description="Acidic residues" evidence="10">
    <location>
        <begin position="279"/>
        <end position="288"/>
    </location>
</feature>
<dbReference type="PANTHER" id="PTHR16466:SF6">
    <property type="entry name" value="TELOMERIC REPEAT-BINDING FACTOR 2-INTERACTING PROTEIN 1"/>
    <property type="match status" value="1"/>
</dbReference>
<reference evidence="14 15" key="1">
    <citation type="journal article" date="2018" name="Nat. Ecol. Evol.">
        <title>Pezizomycetes genomes reveal the molecular basis of ectomycorrhizal truffle lifestyle.</title>
        <authorList>
            <person name="Murat C."/>
            <person name="Payen T."/>
            <person name="Noel B."/>
            <person name="Kuo A."/>
            <person name="Morin E."/>
            <person name="Chen J."/>
            <person name="Kohler A."/>
            <person name="Krizsan K."/>
            <person name="Balestrini R."/>
            <person name="Da Silva C."/>
            <person name="Montanini B."/>
            <person name="Hainaut M."/>
            <person name="Levati E."/>
            <person name="Barry K.W."/>
            <person name="Belfiori B."/>
            <person name="Cichocki N."/>
            <person name="Clum A."/>
            <person name="Dockter R.B."/>
            <person name="Fauchery L."/>
            <person name="Guy J."/>
            <person name="Iotti M."/>
            <person name="Le Tacon F."/>
            <person name="Lindquist E.A."/>
            <person name="Lipzen A."/>
            <person name="Malagnac F."/>
            <person name="Mello A."/>
            <person name="Molinier V."/>
            <person name="Miyauchi S."/>
            <person name="Poulain J."/>
            <person name="Riccioni C."/>
            <person name="Rubini A."/>
            <person name="Sitrit Y."/>
            <person name="Splivallo R."/>
            <person name="Traeger S."/>
            <person name="Wang M."/>
            <person name="Zifcakova L."/>
            <person name="Wipf D."/>
            <person name="Zambonelli A."/>
            <person name="Paolocci F."/>
            <person name="Nowrousian M."/>
            <person name="Ottonello S."/>
            <person name="Baldrian P."/>
            <person name="Spatafora J.W."/>
            <person name="Henrissat B."/>
            <person name="Nagy L.G."/>
            <person name="Aury J.M."/>
            <person name="Wincker P."/>
            <person name="Grigoriev I.V."/>
            <person name="Bonfante P."/>
            <person name="Martin F.M."/>
        </authorList>
    </citation>
    <scope>NUCLEOTIDE SEQUENCE [LARGE SCALE GENOMIC DNA]</scope>
    <source>
        <strain evidence="14 15">CCBAS932</strain>
    </source>
</reference>
<feature type="compositionally biased region" description="Basic and acidic residues" evidence="10">
    <location>
        <begin position="374"/>
        <end position="383"/>
    </location>
</feature>
<dbReference type="GO" id="GO:0010833">
    <property type="term" value="P:telomere maintenance via telomere lengthening"/>
    <property type="evidence" value="ECO:0007669"/>
    <property type="project" value="UniProtKB-UniRule"/>
</dbReference>
<sequence length="664" mass="74443">MAAIIQEGQMSAPTQGGLFQGKRFWLSARVPMRKRFTEQIKVNGGNVVLSEKDADILIVDHLRDHTGDTAFSYKFIEKSIENKKLEDLDDHKVVPMGKKKTSKASGLKGRNTFTKEDDDILFKKLASVDSGYQGNKIYQELHADHPHHTMHSWRGRWVDHYSKLEESRLRLKNLKMTRDQLEAEAESNQIDLTASDEEPEVIPAKNGLETFTKEDEAILQKMAFEILESSGGTIYEKLGKRNPQHTPEEWSAYFNKIMLPRIAHKGTKKPSGESSSNDHDDESEDEEQPIAPISEGRVVSKSVRNIEEALESTPSSLNLKGKKLQPPVNTQSPLRTMSVRESPRHWSKEGNKPLAELQPHKNATNPSIGQIKPTTKDISKAVDETIATDIPENLIQQKQRKKDEPNKGKAPEITPLSHDKVQSDIPQNNQKRKREKEPPPPEQRKRKRNFHDVIESTPEAEPIIQSRVLSPELGESSQKSSPPVIKNKGKYGEMSTQALYDQLDGGELLADMEFPELELPSTPTSSPAAPPPPLPKEQATTPTKPLPKAPASAWESSPTSPKDGDSGSIMEMSVFLDYCQEKYRTSEKKVIDAIERTNGVRALVEVILRCDAAGKAPPDLPGIWTREQDQILLGADGKGIKELAETKGEQMIKRMEFLNMWNRA</sequence>
<dbReference type="InParanoid" id="A0A3N4KSN2"/>
<feature type="compositionally biased region" description="Low complexity" evidence="10">
    <location>
        <begin position="517"/>
        <end position="527"/>
    </location>
</feature>
<dbReference type="InterPro" id="IPR015010">
    <property type="entry name" value="TERF2IP_Myb"/>
</dbReference>
<evidence type="ECO:0000256" key="10">
    <source>
        <dbReference type="SAM" id="MobiDB-lite"/>
    </source>
</evidence>
<keyword evidence="2 8" id="KW-0158">Chromosome</keyword>
<feature type="domain" description="BRCT" evidence="13">
    <location>
        <begin position="18"/>
        <end position="91"/>
    </location>
</feature>
<evidence type="ECO:0000256" key="8">
    <source>
        <dbReference type="RuleBase" id="RU367107"/>
    </source>
</evidence>
<dbReference type="SUPFAM" id="SSF46689">
    <property type="entry name" value="Homeodomain-like"/>
    <property type="match status" value="1"/>
</dbReference>
<keyword evidence="3 8" id="KW-0779">Telomere</keyword>
<proteinExistence type="inferred from homology"/>
<dbReference type="InterPro" id="IPR039595">
    <property type="entry name" value="TE2IP/Rap1"/>
</dbReference>
<dbReference type="CDD" id="cd11655">
    <property type="entry name" value="rap1_myb-like"/>
    <property type="match status" value="1"/>
</dbReference>
<keyword evidence="9" id="KW-0175">Coiled coil</keyword>
<evidence type="ECO:0000259" key="11">
    <source>
        <dbReference type="Pfam" id="PF08914"/>
    </source>
</evidence>
<evidence type="ECO:0000256" key="6">
    <source>
        <dbReference type="ARBA" id="ARBA00023163"/>
    </source>
</evidence>
<dbReference type="OrthoDB" id="435460at2759"/>
<evidence type="ECO:0000256" key="5">
    <source>
        <dbReference type="ARBA" id="ARBA00023159"/>
    </source>
</evidence>
<feature type="compositionally biased region" description="Basic and acidic residues" evidence="10">
    <location>
        <begin position="341"/>
        <end position="351"/>
    </location>
</feature>
<dbReference type="Pfam" id="PF08914">
    <property type="entry name" value="Myb_Rap1"/>
    <property type="match status" value="1"/>
</dbReference>
<dbReference type="Gene3D" id="3.40.50.10190">
    <property type="entry name" value="BRCT domain"/>
    <property type="match status" value="1"/>
</dbReference>
<keyword evidence="6" id="KW-0804">Transcription</keyword>
<dbReference type="InterPro" id="IPR021661">
    <property type="entry name" value="Rap1_C"/>
</dbReference>
<dbReference type="InterPro" id="IPR009057">
    <property type="entry name" value="Homeodomain-like_sf"/>
</dbReference>
<dbReference type="Pfam" id="PF16589">
    <property type="entry name" value="BRCT_2"/>
    <property type="match status" value="1"/>
</dbReference>
<gene>
    <name evidence="14" type="ORF">P167DRAFT_564405</name>
</gene>
<dbReference type="Gene3D" id="1.10.10.60">
    <property type="entry name" value="Homeodomain-like"/>
    <property type="match status" value="2"/>
</dbReference>
<comment type="similarity">
    <text evidence="1 8">Belongs to the RAP1 family.</text>
</comment>
<comment type="subcellular location">
    <subcellularLocation>
        <location evidence="8">Nucleus</location>
    </subcellularLocation>
    <subcellularLocation>
        <location evidence="8">Chromosome</location>
        <location evidence="8">Telomere</location>
    </subcellularLocation>
</comment>
<evidence type="ECO:0000259" key="13">
    <source>
        <dbReference type="Pfam" id="PF16589"/>
    </source>
</evidence>
<comment type="subunit">
    <text evidence="8">Homodimer.</text>
</comment>
<keyword evidence="5" id="KW-0010">Activator</keyword>
<organism evidence="14 15">
    <name type="scientific">Morchella conica CCBAS932</name>
    <dbReference type="NCBI Taxonomy" id="1392247"/>
    <lineage>
        <taxon>Eukaryota</taxon>
        <taxon>Fungi</taxon>
        <taxon>Dikarya</taxon>
        <taxon>Ascomycota</taxon>
        <taxon>Pezizomycotina</taxon>
        <taxon>Pezizomycetes</taxon>
        <taxon>Pezizales</taxon>
        <taxon>Morchellaceae</taxon>
        <taxon>Morchella</taxon>
    </lineage>
</organism>
<dbReference type="STRING" id="1392247.A0A3N4KSN2"/>
<dbReference type="Pfam" id="PF11626">
    <property type="entry name" value="Rap1_C"/>
    <property type="match status" value="1"/>
</dbReference>
<keyword evidence="7 8" id="KW-0539">Nucleus</keyword>
<dbReference type="InterPro" id="IPR038104">
    <property type="entry name" value="Rap1_C_sf"/>
</dbReference>
<dbReference type="PANTHER" id="PTHR16466">
    <property type="entry name" value="TELOMERE REPEAT-BINDING FACTOR 2-INTERACTING PROTEIN 1"/>
    <property type="match status" value="1"/>
</dbReference>
<dbReference type="GO" id="GO:0042162">
    <property type="term" value="F:telomeric DNA binding"/>
    <property type="evidence" value="ECO:0007669"/>
    <property type="project" value="TreeGrafter"/>
</dbReference>